<organism evidence="3">
    <name type="scientific">Onchocerca flexuosa</name>
    <dbReference type="NCBI Taxonomy" id="387005"/>
    <lineage>
        <taxon>Eukaryota</taxon>
        <taxon>Metazoa</taxon>
        <taxon>Ecdysozoa</taxon>
        <taxon>Nematoda</taxon>
        <taxon>Chromadorea</taxon>
        <taxon>Rhabditida</taxon>
        <taxon>Spirurina</taxon>
        <taxon>Spiruromorpha</taxon>
        <taxon>Filarioidea</taxon>
        <taxon>Onchocercidae</taxon>
        <taxon>Onchocerca</taxon>
    </lineage>
</organism>
<proteinExistence type="predicted"/>
<dbReference type="STRING" id="387005.A0A183HXH4"/>
<evidence type="ECO:0000313" key="2">
    <source>
        <dbReference type="Proteomes" id="UP000267606"/>
    </source>
</evidence>
<evidence type="ECO:0000313" key="3">
    <source>
        <dbReference type="WBParaSite" id="OFLC_0001218701-mRNA-1"/>
    </source>
</evidence>
<evidence type="ECO:0000313" key="1">
    <source>
        <dbReference type="EMBL" id="VDO82616.1"/>
    </source>
</evidence>
<reference evidence="3" key="1">
    <citation type="submission" date="2016-06" db="UniProtKB">
        <authorList>
            <consortium name="WormBaseParasite"/>
        </authorList>
    </citation>
    <scope>IDENTIFICATION</scope>
</reference>
<name>A0A183HXH4_9BILA</name>
<dbReference type="EMBL" id="UZAJ01018584">
    <property type="protein sequence ID" value="VDO82616.1"/>
    <property type="molecule type" value="Genomic_DNA"/>
</dbReference>
<gene>
    <name evidence="1" type="ORF">OFLC_LOCUS12185</name>
</gene>
<dbReference type="Proteomes" id="UP000267606">
    <property type="component" value="Unassembled WGS sequence"/>
</dbReference>
<dbReference type="WBParaSite" id="OFLC_0001218701-mRNA-1">
    <property type="protein sequence ID" value="OFLC_0001218701-mRNA-1"/>
    <property type="gene ID" value="OFLC_0001218701"/>
</dbReference>
<dbReference type="AlphaFoldDB" id="A0A183HXH4"/>
<protein>
    <submittedName>
        <fullName evidence="3">Crp/Fnr family transcriptional regulator</fullName>
    </submittedName>
</protein>
<reference evidence="1 2" key="2">
    <citation type="submission" date="2018-11" db="EMBL/GenBank/DDBJ databases">
        <authorList>
            <consortium name="Pathogen Informatics"/>
        </authorList>
    </citation>
    <scope>NUCLEOTIDE SEQUENCE [LARGE SCALE GENOMIC DNA]</scope>
</reference>
<keyword evidence="2" id="KW-1185">Reference proteome</keyword>
<accession>A0A183HXH4</accession>
<sequence length="50" mass="5688">MSHFSSVSEVSQIDVLDNVPKSLIIDAPQFAFQELKKEDRETLLVRTGRI</sequence>